<feature type="transmembrane region" description="Helical" evidence="1">
    <location>
        <begin position="46"/>
        <end position="66"/>
    </location>
</feature>
<dbReference type="RefSeq" id="WP_089370857.1">
    <property type="nucleotide sequence ID" value="NZ_BMEP01000001.1"/>
</dbReference>
<evidence type="ECO:0000313" key="2">
    <source>
        <dbReference type="EMBL" id="SNR70565.1"/>
    </source>
</evidence>
<keyword evidence="1" id="KW-0472">Membrane</keyword>
<evidence type="ECO:0000256" key="1">
    <source>
        <dbReference type="SAM" id="Phobius"/>
    </source>
</evidence>
<organism evidence="2 3">
    <name type="scientific">Dokdonia pacifica</name>
    <dbReference type="NCBI Taxonomy" id="1627892"/>
    <lineage>
        <taxon>Bacteria</taxon>
        <taxon>Pseudomonadati</taxon>
        <taxon>Bacteroidota</taxon>
        <taxon>Flavobacteriia</taxon>
        <taxon>Flavobacteriales</taxon>
        <taxon>Flavobacteriaceae</taxon>
        <taxon>Dokdonia</taxon>
    </lineage>
</organism>
<accession>A0A238YH92</accession>
<keyword evidence="3" id="KW-1185">Reference proteome</keyword>
<evidence type="ECO:0000313" key="3">
    <source>
        <dbReference type="Proteomes" id="UP000198379"/>
    </source>
</evidence>
<feature type="transmembrane region" description="Helical" evidence="1">
    <location>
        <begin position="78"/>
        <end position="100"/>
    </location>
</feature>
<dbReference type="AlphaFoldDB" id="A0A238YH92"/>
<dbReference type="EMBL" id="FZNY01000002">
    <property type="protein sequence ID" value="SNR70565.1"/>
    <property type="molecule type" value="Genomic_DNA"/>
</dbReference>
<name>A0A238YH92_9FLAO</name>
<keyword evidence="1" id="KW-1133">Transmembrane helix</keyword>
<keyword evidence="1" id="KW-0812">Transmembrane</keyword>
<dbReference type="Proteomes" id="UP000198379">
    <property type="component" value="Unassembled WGS sequence"/>
</dbReference>
<gene>
    <name evidence="2" type="ORF">SAMN06265376_10273</name>
</gene>
<dbReference type="OrthoDB" id="1164928at2"/>
<proteinExistence type="predicted"/>
<reference evidence="2 3" key="1">
    <citation type="submission" date="2017-06" db="EMBL/GenBank/DDBJ databases">
        <authorList>
            <person name="Kim H.J."/>
            <person name="Triplett B.A."/>
        </authorList>
    </citation>
    <scope>NUCLEOTIDE SEQUENCE [LARGE SCALE GENOMIC DNA]</scope>
    <source>
        <strain evidence="2 3">DSM 25597</strain>
    </source>
</reference>
<sequence length="109" mass="12668">MKEESLKKIMQKSTLETSDDFINNLMDTIEVSKQQQKIRFWNSYKFTLITTLILIIPATGLLFRLLRQESAVLSIFKNIPITPMFVAITLLLLYMINTIIKLQETSKNV</sequence>
<protein>
    <submittedName>
        <fullName evidence="2">Uncharacterized protein</fullName>
    </submittedName>
</protein>